<dbReference type="EMBL" id="JACSQO010000020">
    <property type="protein sequence ID" value="MBD7946407.1"/>
    <property type="molecule type" value="Genomic_DNA"/>
</dbReference>
<dbReference type="Proteomes" id="UP000640786">
    <property type="component" value="Unassembled WGS sequence"/>
</dbReference>
<comment type="caution">
    <text evidence="1">The sequence shown here is derived from an EMBL/GenBank/DDBJ whole genome shotgun (WGS) entry which is preliminary data.</text>
</comment>
<evidence type="ECO:0000313" key="1">
    <source>
        <dbReference type="EMBL" id="MBD7946407.1"/>
    </source>
</evidence>
<proteinExistence type="predicted"/>
<gene>
    <name evidence="1" type="ORF">H9650_20125</name>
</gene>
<organism evidence="1 2">
    <name type="scientific">Psychrobacillus faecigallinarum</name>
    <dbReference type="NCBI Taxonomy" id="2762235"/>
    <lineage>
        <taxon>Bacteria</taxon>
        <taxon>Bacillati</taxon>
        <taxon>Bacillota</taxon>
        <taxon>Bacilli</taxon>
        <taxon>Bacillales</taxon>
        <taxon>Bacillaceae</taxon>
        <taxon>Psychrobacillus</taxon>
    </lineage>
</organism>
<evidence type="ECO:0000313" key="2">
    <source>
        <dbReference type="Proteomes" id="UP000640786"/>
    </source>
</evidence>
<keyword evidence="2" id="KW-1185">Reference proteome</keyword>
<sequence length="195" mass="21286">MPKQTITEFDSWSIVNSSIQFIKSGTQQPGEKFGSVGTISFEPETSTLQKKEGRVVTKEKIVTTKLNVSVSAHIPVTVARDFFGLTNDGLKPGIYSYGEGSLGRDFVWTADVVDVFEEVTKLIAFPKASNSAGLTLSIDATQEELALLELTFSAVADSAGQFYYEALVPELEDPTIADKWHTEFNRTLIAAPDTP</sequence>
<dbReference type="RefSeq" id="WP_191697994.1">
    <property type="nucleotide sequence ID" value="NZ_JACSQO010000020.1"/>
</dbReference>
<name>A0ABR8RFL2_9BACI</name>
<reference evidence="1 2" key="1">
    <citation type="submission" date="2020-08" db="EMBL/GenBank/DDBJ databases">
        <title>A Genomic Blueprint of the Chicken Gut Microbiome.</title>
        <authorList>
            <person name="Gilroy R."/>
            <person name="Ravi A."/>
            <person name="Getino M."/>
            <person name="Pursley I."/>
            <person name="Horton D.L."/>
            <person name="Alikhan N.-F."/>
            <person name="Baker D."/>
            <person name="Gharbi K."/>
            <person name="Hall N."/>
            <person name="Watson M."/>
            <person name="Adriaenssens E.M."/>
            <person name="Foster-Nyarko E."/>
            <person name="Jarju S."/>
            <person name="Secka A."/>
            <person name="Antonio M."/>
            <person name="Oren A."/>
            <person name="Chaudhuri R."/>
            <person name="La Ragione R.M."/>
            <person name="Hildebrand F."/>
            <person name="Pallen M.J."/>
        </authorList>
    </citation>
    <scope>NUCLEOTIDE SEQUENCE [LARGE SCALE GENOMIC DNA]</scope>
    <source>
        <strain evidence="1 2">Sa2BUA9</strain>
    </source>
</reference>
<protein>
    <submittedName>
        <fullName evidence="1">Phage tail protein</fullName>
    </submittedName>
</protein>
<accession>A0ABR8RFL2</accession>